<gene>
    <name evidence="1" type="ORF">MNB_SM-7-1332</name>
</gene>
<organism evidence="1">
    <name type="scientific">hydrothermal vent metagenome</name>
    <dbReference type="NCBI Taxonomy" id="652676"/>
    <lineage>
        <taxon>unclassified sequences</taxon>
        <taxon>metagenomes</taxon>
        <taxon>ecological metagenomes</taxon>
    </lineage>
</organism>
<proteinExistence type="predicted"/>
<dbReference type="AlphaFoldDB" id="A0A1W1BXX0"/>
<sequence length="77" mass="9207">MRLKVLRELYNELQSVTVMSRREILSYIRKENIKERIDHLFAIGYTKKQVVEALSNEFDISKSRCYRYVKDAGYGRS</sequence>
<dbReference type="EMBL" id="FPHB01000042">
    <property type="protein sequence ID" value="SFV58353.1"/>
    <property type="molecule type" value="Genomic_DNA"/>
</dbReference>
<protein>
    <submittedName>
        <fullName evidence="1">Uncharacterized protein</fullName>
    </submittedName>
</protein>
<name>A0A1W1BXX0_9ZZZZ</name>
<reference evidence="1" key="1">
    <citation type="submission" date="2016-10" db="EMBL/GenBank/DDBJ databases">
        <authorList>
            <person name="de Groot N.N."/>
        </authorList>
    </citation>
    <scope>NUCLEOTIDE SEQUENCE</scope>
</reference>
<evidence type="ECO:0000313" key="1">
    <source>
        <dbReference type="EMBL" id="SFV58353.1"/>
    </source>
</evidence>
<accession>A0A1W1BXX0</accession>